<dbReference type="OrthoDB" id="6428749at2759"/>
<dbReference type="InterPro" id="IPR036928">
    <property type="entry name" value="AS_sf"/>
</dbReference>
<sequence length="551" mass="62182">MVKKDWKEIVKESRARRDMTIPEKWRVDFSNEKSASIMHFATEGHPLVSERQKEITTLSAGALLQAIKDKKYTCVEVCEAFAVRACIAHQLTNCVSEFFIEEGLETARKLDEYYERTGQLWGPFHGLPVSVKDHFHLAGHLLNTGFTAWADFRNKPEDEDGIFKELRKAGCVFFMKTHMPTSGMVLETTSNLWGNVYNPYNRKVTSGGSSGGETIMISMYGTPMAIGTDGAGSIRCPAGFCGNYSLKPTSGRFDYTGQSNYAPNQVIVPGVPGPICRSLSDVKLMSKFLIDVEPWTNDPNAVAIPWRESVLPEKLTIGLLKWDGVAMPHPPIQRALREVRQKLEAAGHEVYEFEMPFDCEEAMKVTMNIYFQSGFAEGKKLLAETGEPLMPALEQLFRFYNIDRELTGSESFKLAAQRNKYRKQFLTAWKDTATKTKSGRPIDALMCPISPGAAFAHDLFPWWGYTSLFNMLDYPGITLPIKGCFSDKTKDPKDTNYTPVGPWDKYTYDQYDPDLFHGTPISLQFVGKRFFEEDLLQISQVLDKVVNNVDN</sequence>
<dbReference type="EMBL" id="SWFS01000572">
    <property type="protein sequence ID" value="KAA8896902.1"/>
    <property type="molecule type" value="Genomic_DNA"/>
</dbReference>
<evidence type="ECO:0000256" key="3">
    <source>
        <dbReference type="PIRSR" id="PIRSR001221-1"/>
    </source>
</evidence>
<feature type="domain" description="Amidase" evidence="4">
    <location>
        <begin position="76"/>
        <end position="536"/>
    </location>
</feature>
<keyword evidence="6" id="KW-1185">Reference proteome</keyword>
<dbReference type="SUPFAM" id="SSF75304">
    <property type="entry name" value="Amidase signature (AS) enzymes"/>
    <property type="match status" value="1"/>
</dbReference>
<gene>
    <name evidence="5" type="ORF">TRICI_006815</name>
</gene>
<keyword evidence="2" id="KW-0378">Hydrolase</keyword>
<dbReference type="Pfam" id="PF01425">
    <property type="entry name" value="Amidase"/>
    <property type="match status" value="1"/>
</dbReference>
<evidence type="ECO:0000313" key="6">
    <source>
        <dbReference type="Proteomes" id="UP000761534"/>
    </source>
</evidence>
<organism evidence="5 6">
    <name type="scientific">Trichomonascus ciferrii</name>
    <dbReference type="NCBI Taxonomy" id="44093"/>
    <lineage>
        <taxon>Eukaryota</taxon>
        <taxon>Fungi</taxon>
        <taxon>Dikarya</taxon>
        <taxon>Ascomycota</taxon>
        <taxon>Saccharomycotina</taxon>
        <taxon>Dipodascomycetes</taxon>
        <taxon>Dipodascales</taxon>
        <taxon>Trichomonascaceae</taxon>
        <taxon>Trichomonascus</taxon>
        <taxon>Trichomonascus ciferrii complex</taxon>
    </lineage>
</organism>
<comment type="caution">
    <text evidence="5">The sequence shown here is derived from an EMBL/GenBank/DDBJ whole genome shotgun (WGS) entry which is preliminary data.</text>
</comment>
<dbReference type="PANTHER" id="PTHR46072">
    <property type="entry name" value="AMIDASE-RELATED-RELATED"/>
    <property type="match status" value="1"/>
</dbReference>
<comment type="similarity">
    <text evidence="1">Belongs to the amidase family.</text>
</comment>
<dbReference type="VEuPathDB" id="FungiDB:TRICI_006815"/>
<dbReference type="Gene3D" id="3.90.1300.10">
    <property type="entry name" value="Amidase signature (AS) domain"/>
    <property type="match status" value="1"/>
</dbReference>
<name>A0A642UCW2_9ASCO</name>
<dbReference type="InterPro" id="IPR023631">
    <property type="entry name" value="Amidase_dom"/>
</dbReference>
<evidence type="ECO:0000313" key="5">
    <source>
        <dbReference type="EMBL" id="KAA8896902.1"/>
    </source>
</evidence>
<dbReference type="GO" id="GO:0016787">
    <property type="term" value="F:hydrolase activity"/>
    <property type="evidence" value="ECO:0007669"/>
    <property type="project" value="UniProtKB-KW"/>
</dbReference>
<feature type="active site" description="Charge relay system" evidence="3">
    <location>
        <position position="132"/>
    </location>
</feature>
<feature type="active site" description="Charge relay system" evidence="3">
    <location>
        <position position="209"/>
    </location>
</feature>
<proteinExistence type="inferred from homology"/>
<evidence type="ECO:0000259" key="4">
    <source>
        <dbReference type="Pfam" id="PF01425"/>
    </source>
</evidence>
<dbReference type="AlphaFoldDB" id="A0A642UCW2"/>
<protein>
    <recommendedName>
        <fullName evidence="4">Amidase domain-containing protein</fullName>
    </recommendedName>
</protein>
<dbReference type="PIRSF" id="PIRSF001221">
    <property type="entry name" value="Amidase_fungi"/>
    <property type="match status" value="1"/>
</dbReference>
<accession>A0A642UCW2</accession>
<reference evidence="5" key="1">
    <citation type="journal article" date="2019" name="G3 (Bethesda)">
        <title>Genome Assemblies of Two Rare Opportunistic Yeast Pathogens: Diutina rugosa (syn. Candida rugosa) and Trichomonascus ciferrii (syn. Candida ciferrii).</title>
        <authorList>
            <person name="Mixao V."/>
            <person name="Saus E."/>
            <person name="Hansen A.P."/>
            <person name="Lass-Florl C."/>
            <person name="Gabaldon T."/>
        </authorList>
    </citation>
    <scope>NUCLEOTIDE SEQUENCE</scope>
    <source>
        <strain evidence="5">CBS 4856</strain>
    </source>
</reference>
<feature type="active site" description="Acyl-ester intermediate" evidence="3">
    <location>
        <position position="233"/>
    </location>
</feature>
<dbReference type="Proteomes" id="UP000761534">
    <property type="component" value="Unassembled WGS sequence"/>
</dbReference>
<evidence type="ECO:0000256" key="2">
    <source>
        <dbReference type="ARBA" id="ARBA00022801"/>
    </source>
</evidence>
<evidence type="ECO:0000256" key="1">
    <source>
        <dbReference type="ARBA" id="ARBA00009199"/>
    </source>
</evidence>